<feature type="region of interest" description="Disordered" evidence="1">
    <location>
        <begin position="1"/>
        <end position="77"/>
    </location>
</feature>
<accession>A0A4E9EHS8</accession>
<evidence type="ECO:0000313" key="3">
    <source>
        <dbReference type="EMBL" id="VIO62602.1"/>
    </source>
</evidence>
<gene>
    <name evidence="3" type="ORF">FUG_LOCUS477541</name>
    <name evidence="2" type="ORF">MDCFG202_LOCUS306877</name>
</gene>
<dbReference type="Proteomes" id="UP000746612">
    <property type="component" value="Unassembled WGS sequence"/>
</dbReference>
<feature type="compositionally biased region" description="Polar residues" evidence="1">
    <location>
        <begin position="27"/>
        <end position="38"/>
    </location>
</feature>
<reference evidence="2" key="2">
    <citation type="submission" date="2021-03" db="EMBL/GenBank/DDBJ databases">
        <authorList>
            <person name="Alouane T."/>
            <person name="Langin T."/>
            <person name="Bonhomme L."/>
        </authorList>
    </citation>
    <scope>NUCLEOTIDE SEQUENCE</scope>
    <source>
        <strain evidence="2">MDC_Fg202</strain>
    </source>
</reference>
<proteinExistence type="predicted"/>
<name>A0A4E9EHS8_GIBZA</name>
<protein>
    <submittedName>
        <fullName evidence="3">Uncharacterized protein</fullName>
    </submittedName>
</protein>
<feature type="compositionally biased region" description="Basic and acidic residues" evidence="1">
    <location>
        <begin position="46"/>
        <end position="55"/>
    </location>
</feature>
<organism evidence="3">
    <name type="scientific">Gibberella zeae</name>
    <name type="common">Wheat head blight fungus</name>
    <name type="synonym">Fusarium graminearum</name>
    <dbReference type="NCBI Taxonomy" id="5518"/>
    <lineage>
        <taxon>Eukaryota</taxon>
        <taxon>Fungi</taxon>
        <taxon>Dikarya</taxon>
        <taxon>Ascomycota</taxon>
        <taxon>Pezizomycotina</taxon>
        <taxon>Sordariomycetes</taxon>
        <taxon>Hypocreomycetidae</taxon>
        <taxon>Hypocreales</taxon>
        <taxon>Nectriaceae</taxon>
        <taxon>Fusarium</taxon>
    </lineage>
</organism>
<dbReference type="AlphaFoldDB" id="A0A4E9EHS8"/>
<dbReference type="EMBL" id="CAAKMV010000163">
    <property type="protein sequence ID" value="VIO62602.1"/>
    <property type="molecule type" value="Genomic_DNA"/>
</dbReference>
<evidence type="ECO:0000313" key="2">
    <source>
        <dbReference type="EMBL" id="CAG1988507.1"/>
    </source>
</evidence>
<reference evidence="3" key="1">
    <citation type="submission" date="2019-04" db="EMBL/GenBank/DDBJ databases">
        <authorList>
            <person name="Melise S."/>
            <person name="Noan J."/>
            <person name="Okalmin O."/>
        </authorList>
    </citation>
    <scope>NUCLEOTIDE SEQUENCE</scope>
    <source>
        <strain evidence="3">FN9</strain>
    </source>
</reference>
<sequence>MGKEAMGGGPPPCDQGRQAQRPAPAPTLSNLKRWTTDNIMWARTRRKDEGMERSELTVSPPSLPLTESFPSGRLGRDTIKDGIRHDTILDSTELDGCNWTSDVDCANRREPVVGSAIVTSLQLAALGYYHAATGASPAGLGARKMGPLERQGGWLG</sequence>
<dbReference type="EMBL" id="CAJPIJ010000146">
    <property type="protein sequence ID" value="CAG1988507.1"/>
    <property type="molecule type" value="Genomic_DNA"/>
</dbReference>
<evidence type="ECO:0000256" key="1">
    <source>
        <dbReference type="SAM" id="MobiDB-lite"/>
    </source>
</evidence>